<proteinExistence type="predicted"/>
<accession>Q18I76</accession>
<sequence>MSSEHEQQRSRLPSEHTEQPSDEPWIDLELTLPHNRSPTGIVSFVECALVELTHEDVGAEFVSTSVAGVRRTQFIAVDDVGQRFKKRYFDKRLGWHETTVSRDAVREELVNRLTQRSSLGSDVGQHGVVDDQDKFKMVPVREL</sequence>
<evidence type="ECO:0000256" key="1">
    <source>
        <dbReference type="SAM" id="MobiDB-lite"/>
    </source>
</evidence>
<evidence type="ECO:0000313" key="3">
    <source>
        <dbReference type="EMBL" id="CAJ52301.2"/>
    </source>
</evidence>
<evidence type="ECO:0000313" key="4">
    <source>
        <dbReference type="Proteomes" id="UP000001975"/>
    </source>
</evidence>
<dbReference type="KEGG" id="hwa:HQ_2175A"/>
<feature type="domain" description="DUF8030" evidence="2">
    <location>
        <begin position="45"/>
        <end position="143"/>
    </location>
</feature>
<reference evidence="3 4" key="1">
    <citation type="journal article" date="2006" name="BMC Genomics">
        <title>The genome of the square archaeon Haloquadratum walsbyi: life at the limits of water activity.</title>
        <authorList>
            <person name="Bolhuis H.H."/>
            <person name="Palm P.P."/>
            <person name="Wende A.W."/>
            <person name="Falb M.M."/>
            <person name="Rampp M.M."/>
            <person name="Rodriguez-Valera F.F."/>
            <person name="Pfeiffer F.F."/>
            <person name="Oesterhelt D.D."/>
        </authorList>
    </citation>
    <scope>NUCLEOTIDE SEQUENCE [LARGE SCALE GENOMIC DNA]</scope>
    <source>
        <strain evidence="4">DSM 16790 / HBSQ001</strain>
    </source>
</reference>
<dbReference type="HOGENOM" id="CLU_150432_0_0_2"/>
<organism evidence="3 4">
    <name type="scientific">Haloquadratum walsbyi (strain DSM 16790 / HBSQ001)</name>
    <dbReference type="NCBI Taxonomy" id="362976"/>
    <lineage>
        <taxon>Archaea</taxon>
        <taxon>Methanobacteriati</taxon>
        <taxon>Methanobacteriota</taxon>
        <taxon>Stenosarchaea group</taxon>
        <taxon>Halobacteria</taxon>
        <taxon>Halobacteriales</taxon>
        <taxon>Haloferacaceae</taxon>
        <taxon>Haloquadratum</taxon>
    </lineage>
</organism>
<dbReference type="eggNOG" id="arCOG07578">
    <property type="taxonomic scope" value="Archaea"/>
</dbReference>
<dbReference type="InterPro" id="IPR058343">
    <property type="entry name" value="DUF8030"/>
</dbReference>
<gene>
    <name evidence="3" type="ordered locus">HQ_2175A</name>
</gene>
<dbReference type="Pfam" id="PF26073">
    <property type="entry name" value="DUF8030"/>
    <property type="match status" value="1"/>
</dbReference>
<keyword evidence="4" id="KW-1185">Reference proteome</keyword>
<dbReference type="RefSeq" id="WP_048067004.1">
    <property type="nucleotide sequence ID" value="NC_008212.1"/>
</dbReference>
<dbReference type="GeneID" id="4192777"/>
<feature type="compositionally biased region" description="Basic and acidic residues" evidence="1">
    <location>
        <begin position="1"/>
        <end position="19"/>
    </location>
</feature>
<dbReference type="EMBL" id="AM180088">
    <property type="protein sequence ID" value="CAJ52301.2"/>
    <property type="molecule type" value="Genomic_DNA"/>
</dbReference>
<name>Q18I76_HALWD</name>
<dbReference type="AlphaFoldDB" id="Q18I76"/>
<protein>
    <recommendedName>
        <fullName evidence="2">DUF8030 domain-containing protein</fullName>
    </recommendedName>
</protein>
<feature type="region of interest" description="Disordered" evidence="1">
    <location>
        <begin position="1"/>
        <end position="23"/>
    </location>
</feature>
<dbReference type="STRING" id="362976.HQ_2175A"/>
<dbReference type="Proteomes" id="UP000001975">
    <property type="component" value="Chromosome"/>
</dbReference>
<evidence type="ECO:0000259" key="2">
    <source>
        <dbReference type="Pfam" id="PF26073"/>
    </source>
</evidence>